<sequence>MPSWWSQNTPLYISLVRKGLVVRAEFVELLTVTQFLNGIRTSLAESLFAWSCQTPLGCEDLKLLFSHLQKHASLDQGGCLDEVTIALTMAFLYSIDISNVEPRDEDRDVAARPVTPASRYREDILMRSILWVPKEPDATDSAVWKGLKAVLEFGMGITLRRATQLPETQGR</sequence>
<evidence type="ECO:0000313" key="1">
    <source>
        <dbReference type="EMBL" id="KAJ8032364.1"/>
    </source>
</evidence>
<protein>
    <submittedName>
        <fullName evidence="1">Uncharacterized protein</fullName>
    </submittedName>
</protein>
<keyword evidence="2" id="KW-1185">Reference proteome</keyword>
<dbReference type="AlphaFoldDB" id="A0A9Q1BTI0"/>
<reference evidence="1" key="1">
    <citation type="submission" date="2021-10" db="EMBL/GenBank/DDBJ databases">
        <title>Tropical sea cucumber genome reveals ecological adaptation and Cuvierian tubules defense mechanism.</title>
        <authorList>
            <person name="Chen T."/>
        </authorList>
    </citation>
    <scope>NUCLEOTIDE SEQUENCE</scope>
    <source>
        <strain evidence="1">Nanhai2018</strain>
        <tissue evidence="1">Muscle</tissue>
    </source>
</reference>
<name>A0A9Q1BTI0_HOLLE</name>
<evidence type="ECO:0000313" key="2">
    <source>
        <dbReference type="Proteomes" id="UP001152320"/>
    </source>
</evidence>
<comment type="caution">
    <text evidence="1">The sequence shown here is derived from an EMBL/GenBank/DDBJ whole genome shotgun (WGS) entry which is preliminary data.</text>
</comment>
<proteinExistence type="predicted"/>
<organism evidence="1 2">
    <name type="scientific">Holothuria leucospilota</name>
    <name type="common">Black long sea cucumber</name>
    <name type="synonym">Mertensiothuria leucospilota</name>
    <dbReference type="NCBI Taxonomy" id="206669"/>
    <lineage>
        <taxon>Eukaryota</taxon>
        <taxon>Metazoa</taxon>
        <taxon>Echinodermata</taxon>
        <taxon>Eleutherozoa</taxon>
        <taxon>Echinozoa</taxon>
        <taxon>Holothuroidea</taxon>
        <taxon>Aspidochirotacea</taxon>
        <taxon>Aspidochirotida</taxon>
        <taxon>Holothuriidae</taxon>
        <taxon>Holothuria</taxon>
    </lineage>
</organism>
<accession>A0A9Q1BTI0</accession>
<dbReference type="OrthoDB" id="2019644at2759"/>
<dbReference type="Proteomes" id="UP001152320">
    <property type="component" value="Chromosome 12"/>
</dbReference>
<dbReference type="EMBL" id="JAIZAY010000012">
    <property type="protein sequence ID" value="KAJ8032364.1"/>
    <property type="molecule type" value="Genomic_DNA"/>
</dbReference>
<gene>
    <name evidence="1" type="ORF">HOLleu_25875</name>
</gene>